<evidence type="ECO:0000259" key="11">
    <source>
        <dbReference type="PROSITE" id="PS50893"/>
    </source>
</evidence>
<dbReference type="GO" id="GO:0015420">
    <property type="term" value="F:ABC-type vitamin B12 transporter activity"/>
    <property type="evidence" value="ECO:0007669"/>
    <property type="project" value="UniProtKB-EC"/>
</dbReference>
<dbReference type="SMART" id="SM00382">
    <property type="entry name" value="AAA"/>
    <property type="match status" value="1"/>
</dbReference>
<dbReference type="Pfam" id="PF00005">
    <property type="entry name" value="ABC_tran"/>
    <property type="match status" value="1"/>
</dbReference>
<evidence type="ECO:0000256" key="1">
    <source>
        <dbReference type="ARBA" id="ARBA00005417"/>
    </source>
</evidence>
<keyword evidence="4 12" id="KW-0067">ATP-binding</keyword>
<dbReference type="RefSeq" id="WP_338103315.1">
    <property type="nucleotide sequence ID" value="NZ_CP131060.1"/>
</dbReference>
<comment type="function">
    <text evidence="6">Required for corrinoid utilization. Probably part of the ABC transporter complex BtuCDF involved in cobalamin (vitamin B12) import. Probably responsible for energy coupling to the transport system.</text>
</comment>
<evidence type="ECO:0000313" key="13">
    <source>
        <dbReference type="Proteomes" id="UP001303587"/>
    </source>
</evidence>
<feature type="region of interest" description="Disordered" evidence="10">
    <location>
        <begin position="309"/>
        <end position="346"/>
    </location>
</feature>
<dbReference type="InterPro" id="IPR017871">
    <property type="entry name" value="ABC_transporter-like_CS"/>
</dbReference>
<dbReference type="AlphaFoldDB" id="A0AA96ZU58"/>
<gene>
    <name evidence="12" type="primary">btuD_4</name>
    <name evidence="12" type="ORF">MsAc7_08250</name>
</gene>
<dbReference type="InterPro" id="IPR003593">
    <property type="entry name" value="AAA+_ATPase"/>
</dbReference>
<proteinExistence type="inferred from homology"/>
<evidence type="ECO:0000256" key="4">
    <source>
        <dbReference type="ARBA" id="ARBA00022840"/>
    </source>
</evidence>
<dbReference type="Proteomes" id="UP001303587">
    <property type="component" value="Chromosome"/>
</dbReference>
<evidence type="ECO:0000313" key="12">
    <source>
        <dbReference type="EMBL" id="WNY25279.1"/>
    </source>
</evidence>
<comment type="catalytic activity">
    <reaction evidence="5">
        <text>an R-cob(III)alamin(out) + ATP + H2O = an R-cob(III)alamin(in) + ADP + phosphate + H(+)</text>
        <dbReference type="Rhea" id="RHEA:17873"/>
        <dbReference type="ChEBI" id="CHEBI:15377"/>
        <dbReference type="ChEBI" id="CHEBI:15378"/>
        <dbReference type="ChEBI" id="CHEBI:30616"/>
        <dbReference type="ChEBI" id="CHEBI:43474"/>
        <dbReference type="ChEBI" id="CHEBI:140785"/>
        <dbReference type="ChEBI" id="CHEBI:456216"/>
        <dbReference type="EC" id="7.6.2.8"/>
    </reaction>
</comment>
<dbReference type="EC" id="7.6.2.8" evidence="7"/>
<evidence type="ECO:0000256" key="5">
    <source>
        <dbReference type="ARBA" id="ARBA00050590"/>
    </source>
</evidence>
<dbReference type="InterPro" id="IPR050153">
    <property type="entry name" value="Metal_Ion_Import_ABC"/>
</dbReference>
<dbReference type="InterPro" id="IPR027417">
    <property type="entry name" value="P-loop_NTPase"/>
</dbReference>
<feature type="domain" description="ABC transporter" evidence="11">
    <location>
        <begin position="46"/>
        <end position="278"/>
    </location>
</feature>
<evidence type="ECO:0000256" key="10">
    <source>
        <dbReference type="SAM" id="MobiDB-lite"/>
    </source>
</evidence>
<keyword evidence="3" id="KW-0547">Nucleotide-binding</keyword>
<dbReference type="Gene3D" id="3.40.50.300">
    <property type="entry name" value="P-loop containing nucleotide triphosphate hydrolases"/>
    <property type="match status" value="1"/>
</dbReference>
<evidence type="ECO:0000256" key="9">
    <source>
        <dbReference type="ARBA" id="ARBA00077139"/>
    </source>
</evidence>
<keyword evidence="2" id="KW-0813">Transport</keyword>
<reference evidence="12 13" key="1">
    <citation type="submission" date="2023-07" db="EMBL/GenBank/DDBJ databases">
        <title>Closed genoem sequence of Methanosarcinaceae archaeon Ac7.</title>
        <authorList>
            <person name="Poehlein A."/>
            <person name="Protasov E."/>
            <person name="Platt K."/>
            <person name="Reeh H."/>
            <person name="Daniel R."/>
            <person name="Brune A."/>
        </authorList>
    </citation>
    <scope>NUCLEOTIDE SEQUENCE [LARGE SCALE GENOMIC DNA]</scope>
    <source>
        <strain evidence="12 13">Ac7</strain>
    </source>
</reference>
<dbReference type="GeneID" id="89229940"/>
<dbReference type="GO" id="GO:0005524">
    <property type="term" value="F:ATP binding"/>
    <property type="evidence" value="ECO:0007669"/>
    <property type="project" value="UniProtKB-KW"/>
</dbReference>
<feature type="compositionally biased region" description="Basic and acidic residues" evidence="10">
    <location>
        <begin position="314"/>
        <end position="346"/>
    </location>
</feature>
<comment type="similarity">
    <text evidence="1">Belongs to the ABC transporter superfamily.</text>
</comment>
<keyword evidence="13" id="KW-1185">Reference proteome</keyword>
<accession>A0AA96ZU58</accession>
<dbReference type="SUPFAM" id="SSF52540">
    <property type="entry name" value="P-loop containing nucleoside triphosphate hydrolases"/>
    <property type="match status" value="1"/>
</dbReference>
<dbReference type="PANTHER" id="PTHR42734">
    <property type="entry name" value="METAL TRANSPORT SYSTEM ATP-BINDING PROTEIN TM_0124-RELATED"/>
    <property type="match status" value="1"/>
</dbReference>
<evidence type="ECO:0000256" key="8">
    <source>
        <dbReference type="ARBA" id="ARBA00073649"/>
    </source>
</evidence>
<name>A0AA96ZU58_9EURY</name>
<dbReference type="PANTHER" id="PTHR42734:SF17">
    <property type="entry name" value="METAL TRANSPORT SYSTEM ATP-BINDING PROTEIN TM_0124-RELATED"/>
    <property type="match status" value="1"/>
</dbReference>
<organism evidence="12 13">
    <name type="scientific">Methanolapillus millepedarum</name>
    <dbReference type="NCBI Taxonomy" id="3028296"/>
    <lineage>
        <taxon>Archaea</taxon>
        <taxon>Methanobacteriati</taxon>
        <taxon>Methanobacteriota</taxon>
        <taxon>Stenosarchaea group</taxon>
        <taxon>Methanomicrobia</taxon>
        <taxon>Methanosarcinales</taxon>
        <taxon>Methanosarcinaceae</taxon>
        <taxon>Methanolapillus</taxon>
    </lineage>
</organism>
<dbReference type="FunFam" id="3.40.50.300:FF:000134">
    <property type="entry name" value="Iron-enterobactin ABC transporter ATP-binding protein"/>
    <property type="match status" value="1"/>
</dbReference>
<dbReference type="CDD" id="cd03235">
    <property type="entry name" value="ABC_Metallic_Cations"/>
    <property type="match status" value="1"/>
</dbReference>
<dbReference type="EMBL" id="CP131060">
    <property type="protein sequence ID" value="WNY25279.1"/>
    <property type="molecule type" value="Genomic_DNA"/>
</dbReference>
<evidence type="ECO:0000256" key="7">
    <source>
        <dbReference type="ARBA" id="ARBA00066387"/>
    </source>
</evidence>
<dbReference type="GO" id="GO:0016887">
    <property type="term" value="F:ATP hydrolysis activity"/>
    <property type="evidence" value="ECO:0007669"/>
    <property type="project" value="InterPro"/>
</dbReference>
<sequence length="346" mass="38413">MEYTQSIRQNKTVADAGTLSDIDVYSHSVTDMSIAAASVGKDAPILDVKNLWVRYDSQVVLEDISLTISGPGEILGIIGPNGGGKTTFLKTILGLVKPSKGVVSVFGDTPEKARKNIGYVPQYSKFDYEFPISVLEVVLMGRLKRAGLFRRYSKEDKEAAYEALKIVGMLDYKDKQIGEISGGQRQRVFIARALSNHPKFLLMDEPNTGLDTFMQEELYKILEELKKEMAIIVISHDIGAVSAHMDKIACLNKKLFFHDSKEMSKDDFVAAYGCSIDLVAHGVPHRVFDSHAYAHGSHIHSECGCTAPIQLNRPESKPDKNDSEKNNSEKNNSEKNNSDKKKPEEK</sequence>
<evidence type="ECO:0000256" key="6">
    <source>
        <dbReference type="ARBA" id="ARBA00058960"/>
    </source>
</evidence>
<dbReference type="PROSITE" id="PS00211">
    <property type="entry name" value="ABC_TRANSPORTER_1"/>
    <property type="match status" value="1"/>
</dbReference>
<dbReference type="PROSITE" id="PS50893">
    <property type="entry name" value="ABC_TRANSPORTER_2"/>
    <property type="match status" value="1"/>
</dbReference>
<dbReference type="InterPro" id="IPR003439">
    <property type="entry name" value="ABC_transporter-like_ATP-bd"/>
</dbReference>
<protein>
    <recommendedName>
        <fullName evidence="8">Cobalamin import ATP-binding protein BtuD</fullName>
        <ecNumber evidence="7">7.6.2.8</ecNumber>
    </recommendedName>
    <alternativeName>
        <fullName evidence="9">Vitamin B12-transporting ATPase</fullName>
    </alternativeName>
</protein>
<evidence type="ECO:0000256" key="2">
    <source>
        <dbReference type="ARBA" id="ARBA00022448"/>
    </source>
</evidence>
<evidence type="ECO:0000256" key="3">
    <source>
        <dbReference type="ARBA" id="ARBA00022741"/>
    </source>
</evidence>